<dbReference type="Proteomes" id="UP000731907">
    <property type="component" value="Unassembled WGS sequence"/>
</dbReference>
<feature type="domain" description="BLUF" evidence="1">
    <location>
        <begin position="4"/>
        <end position="99"/>
    </location>
</feature>
<dbReference type="InterPro" id="IPR007024">
    <property type="entry name" value="BLUF_domain"/>
</dbReference>
<dbReference type="SUPFAM" id="SSF54975">
    <property type="entry name" value="Acylphosphatase/BLUF domain-like"/>
    <property type="match status" value="1"/>
</dbReference>
<gene>
    <name evidence="2" type="ORF">GU927_017290</name>
</gene>
<sequence>MPNLYNLAYISKNTIKGDSEKVREEIKSILASAHKNNPDMGVTGALLYSGGYFCQVIEGPEDVLEELYETIQMDDRHGEVTVLHFEPIEERGFSEWAMALAGIEDDMRFDLDGVLGSKDELKMKETGKDLVAVLEKMVKQHQSVLSGSA</sequence>
<keyword evidence="3" id="KW-1185">Reference proteome</keyword>
<evidence type="ECO:0000259" key="1">
    <source>
        <dbReference type="PROSITE" id="PS50925"/>
    </source>
</evidence>
<evidence type="ECO:0000313" key="2">
    <source>
        <dbReference type="EMBL" id="MBU9699601.1"/>
    </source>
</evidence>
<dbReference type="Gene3D" id="3.30.70.100">
    <property type="match status" value="1"/>
</dbReference>
<comment type="caution">
    <text evidence="2">The sequence shown here is derived from an EMBL/GenBank/DDBJ whole genome shotgun (WGS) entry which is preliminary data.</text>
</comment>
<dbReference type="PROSITE" id="PS50925">
    <property type="entry name" value="BLUF"/>
    <property type="match status" value="1"/>
</dbReference>
<dbReference type="InterPro" id="IPR036046">
    <property type="entry name" value="Acylphosphatase-like_dom_sf"/>
</dbReference>
<accession>A0ABS6J8M0</accession>
<evidence type="ECO:0000313" key="3">
    <source>
        <dbReference type="Proteomes" id="UP000731907"/>
    </source>
</evidence>
<dbReference type="RefSeq" id="WP_161763714.1">
    <property type="nucleotide sequence ID" value="NZ_JAAATX020000013.1"/>
</dbReference>
<proteinExistence type="predicted"/>
<dbReference type="SMART" id="SM01034">
    <property type="entry name" value="BLUF"/>
    <property type="match status" value="1"/>
</dbReference>
<name>A0ABS6J8M0_9RHOB</name>
<dbReference type="Pfam" id="PF04940">
    <property type="entry name" value="BLUF"/>
    <property type="match status" value="1"/>
</dbReference>
<organism evidence="2 3">
    <name type="scientific">Paragemmobacter amnigenus</name>
    <dbReference type="NCBI Taxonomy" id="2852097"/>
    <lineage>
        <taxon>Bacteria</taxon>
        <taxon>Pseudomonadati</taxon>
        <taxon>Pseudomonadota</taxon>
        <taxon>Alphaproteobacteria</taxon>
        <taxon>Rhodobacterales</taxon>
        <taxon>Paracoccaceae</taxon>
        <taxon>Paragemmobacter</taxon>
    </lineage>
</organism>
<dbReference type="EMBL" id="JAAATX020000013">
    <property type="protein sequence ID" value="MBU9699601.1"/>
    <property type="molecule type" value="Genomic_DNA"/>
</dbReference>
<reference evidence="2 3" key="1">
    <citation type="submission" date="2021-06" db="EMBL/GenBank/DDBJ databases">
        <title>Rhodobacteraceae bacterium strain HSP-20.</title>
        <authorList>
            <person name="Chen W.-M."/>
        </authorList>
    </citation>
    <scope>NUCLEOTIDE SEQUENCE [LARGE SCALE GENOMIC DNA]</scope>
    <source>
        <strain evidence="2 3">HSP-20</strain>
    </source>
</reference>
<protein>
    <submittedName>
        <fullName evidence="2">BLUF domain-containing protein</fullName>
    </submittedName>
</protein>